<dbReference type="AlphaFoldDB" id="A0A6A6WW94"/>
<gene>
    <name evidence="2" type="ORF">K505DRAFT_329119</name>
</gene>
<keyword evidence="3" id="KW-1185">Reference proteome</keyword>
<name>A0A6A6WW94_9PLEO</name>
<proteinExistence type="predicted"/>
<feature type="region of interest" description="Disordered" evidence="1">
    <location>
        <begin position="119"/>
        <end position="161"/>
    </location>
</feature>
<feature type="compositionally biased region" description="Polar residues" evidence="1">
    <location>
        <begin position="150"/>
        <end position="161"/>
    </location>
</feature>
<dbReference type="OrthoDB" id="5278907at2759"/>
<evidence type="ECO:0000313" key="3">
    <source>
        <dbReference type="Proteomes" id="UP000799757"/>
    </source>
</evidence>
<evidence type="ECO:0000313" key="2">
    <source>
        <dbReference type="EMBL" id="KAF2788181.1"/>
    </source>
</evidence>
<dbReference type="Proteomes" id="UP000799757">
    <property type="component" value="Unassembled WGS sequence"/>
</dbReference>
<evidence type="ECO:0000256" key="1">
    <source>
        <dbReference type="SAM" id="MobiDB-lite"/>
    </source>
</evidence>
<organism evidence="2 3">
    <name type="scientific">Melanomma pulvis-pyrius CBS 109.77</name>
    <dbReference type="NCBI Taxonomy" id="1314802"/>
    <lineage>
        <taxon>Eukaryota</taxon>
        <taxon>Fungi</taxon>
        <taxon>Dikarya</taxon>
        <taxon>Ascomycota</taxon>
        <taxon>Pezizomycotina</taxon>
        <taxon>Dothideomycetes</taxon>
        <taxon>Pleosporomycetidae</taxon>
        <taxon>Pleosporales</taxon>
        <taxon>Melanommataceae</taxon>
        <taxon>Melanomma</taxon>
    </lineage>
</organism>
<accession>A0A6A6WW94</accession>
<protein>
    <submittedName>
        <fullName evidence="2">Uncharacterized protein</fullName>
    </submittedName>
</protein>
<reference evidence="2" key="1">
    <citation type="journal article" date="2020" name="Stud. Mycol.">
        <title>101 Dothideomycetes genomes: a test case for predicting lifestyles and emergence of pathogens.</title>
        <authorList>
            <person name="Haridas S."/>
            <person name="Albert R."/>
            <person name="Binder M."/>
            <person name="Bloem J."/>
            <person name="Labutti K."/>
            <person name="Salamov A."/>
            <person name="Andreopoulos B."/>
            <person name="Baker S."/>
            <person name="Barry K."/>
            <person name="Bills G."/>
            <person name="Bluhm B."/>
            <person name="Cannon C."/>
            <person name="Castanera R."/>
            <person name="Culley D."/>
            <person name="Daum C."/>
            <person name="Ezra D."/>
            <person name="Gonzalez J."/>
            <person name="Henrissat B."/>
            <person name="Kuo A."/>
            <person name="Liang C."/>
            <person name="Lipzen A."/>
            <person name="Lutzoni F."/>
            <person name="Magnuson J."/>
            <person name="Mondo S."/>
            <person name="Nolan M."/>
            <person name="Ohm R."/>
            <person name="Pangilinan J."/>
            <person name="Park H.-J."/>
            <person name="Ramirez L."/>
            <person name="Alfaro M."/>
            <person name="Sun H."/>
            <person name="Tritt A."/>
            <person name="Yoshinaga Y."/>
            <person name="Zwiers L.-H."/>
            <person name="Turgeon B."/>
            <person name="Goodwin S."/>
            <person name="Spatafora J."/>
            <person name="Crous P."/>
            <person name="Grigoriev I."/>
        </authorList>
    </citation>
    <scope>NUCLEOTIDE SEQUENCE</scope>
    <source>
        <strain evidence="2">CBS 109.77</strain>
    </source>
</reference>
<sequence length="183" mass="21934">MLQLIRRLLGRQRSTLPPFDFARNRYKAKKEWPPNLRELTERQQFRFERKYKRRLRMKSIKPAWNKWTTIVQWSLIGWVLVYGVFWYDFAKDPMNPRPGEQPFKGIRAWMKSWTDSFWSHTSGSGSREENLRRLESTEVESEKAKERASETATTGFTSLNPAQVQAKLRDQEIARDRAQGFYR</sequence>
<dbReference type="EMBL" id="MU002239">
    <property type="protein sequence ID" value="KAF2788181.1"/>
    <property type="molecule type" value="Genomic_DNA"/>
</dbReference>
<feature type="compositionally biased region" description="Basic and acidic residues" evidence="1">
    <location>
        <begin position="126"/>
        <end position="149"/>
    </location>
</feature>